<dbReference type="Pfam" id="PF03177">
    <property type="entry name" value="Nucleoporin_C"/>
    <property type="match status" value="1"/>
</dbReference>
<dbReference type="OrthoDB" id="338970at2759"/>
<keyword evidence="3" id="KW-0813">Transport</keyword>
<keyword evidence="8" id="KW-1185">Reference proteome</keyword>
<evidence type="ECO:0000256" key="2">
    <source>
        <dbReference type="ARBA" id="ARBA00007373"/>
    </source>
</evidence>
<dbReference type="InterPro" id="IPR042533">
    <property type="entry name" value="Nucleoporin_Nup155_C_1"/>
</dbReference>
<evidence type="ECO:0000259" key="5">
    <source>
        <dbReference type="Pfam" id="PF03177"/>
    </source>
</evidence>
<comment type="subcellular location">
    <subcellularLocation>
        <location evidence="1">Nucleus</location>
    </subcellularLocation>
</comment>
<evidence type="ECO:0000256" key="4">
    <source>
        <dbReference type="ARBA" id="ARBA00023242"/>
    </source>
</evidence>
<dbReference type="PANTHER" id="PTHR10350">
    <property type="entry name" value="NUCLEAR PORE COMPLEX PROTEIN NUP155"/>
    <property type="match status" value="1"/>
</dbReference>
<dbReference type="GO" id="GO:0006405">
    <property type="term" value="P:RNA export from nucleus"/>
    <property type="evidence" value="ECO:0007669"/>
    <property type="project" value="TreeGrafter"/>
</dbReference>
<accession>A0A2H9TKL1</accession>
<dbReference type="Pfam" id="PF08801">
    <property type="entry name" value="Nucleoporin_N"/>
    <property type="match status" value="1"/>
</dbReference>
<keyword evidence="4" id="KW-0539">Nucleus</keyword>
<evidence type="ECO:0000259" key="6">
    <source>
        <dbReference type="Pfam" id="PF08801"/>
    </source>
</evidence>
<dbReference type="EMBL" id="MTSL01000134">
    <property type="protein sequence ID" value="PJF18269.1"/>
    <property type="molecule type" value="Genomic_DNA"/>
</dbReference>
<dbReference type="GO" id="GO:0036228">
    <property type="term" value="P:protein localization to nuclear inner membrane"/>
    <property type="evidence" value="ECO:0007669"/>
    <property type="project" value="TreeGrafter"/>
</dbReference>
<dbReference type="InterPro" id="IPR007187">
    <property type="entry name" value="Nucleoporin_Nup133/Nup155_C"/>
</dbReference>
<evidence type="ECO:0000256" key="1">
    <source>
        <dbReference type="ARBA" id="ARBA00004123"/>
    </source>
</evidence>
<dbReference type="Gene3D" id="1.25.40.450">
    <property type="entry name" value="Nucleoporin, helical domain, N-terminal subdomain"/>
    <property type="match status" value="1"/>
</dbReference>
<dbReference type="Proteomes" id="UP000240830">
    <property type="component" value="Unassembled WGS sequence"/>
</dbReference>
<reference evidence="7 8" key="1">
    <citation type="submission" date="2016-10" db="EMBL/GenBank/DDBJ databases">
        <title>The genome of Paramicrosporidium saccamoebae is the missing link in understanding Cryptomycota and Microsporidia evolution.</title>
        <authorList>
            <person name="Quandt C.A."/>
            <person name="Beaudet D."/>
            <person name="Corsaro D."/>
            <person name="Michel R."/>
            <person name="Corradi N."/>
            <person name="James T."/>
        </authorList>
    </citation>
    <scope>NUCLEOTIDE SEQUENCE [LARGE SCALE GENOMIC DNA]</scope>
    <source>
        <strain evidence="7 8">KSL3</strain>
    </source>
</reference>
<dbReference type="GO" id="GO:0000972">
    <property type="term" value="P:transcription-dependent tethering of RNA polymerase II gene DNA at nuclear periphery"/>
    <property type="evidence" value="ECO:0007669"/>
    <property type="project" value="TreeGrafter"/>
</dbReference>
<organism evidence="7 8">
    <name type="scientific">Paramicrosporidium saccamoebae</name>
    <dbReference type="NCBI Taxonomy" id="1246581"/>
    <lineage>
        <taxon>Eukaryota</taxon>
        <taxon>Fungi</taxon>
        <taxon>Fungi incertae sedis</taxon>
        <taxon>Cryptomycota</taxon>
        <taxon>Cryptomycota incertae sedis</taxon>
        <taxon>Paramicrosporidium</taxon>
    </lineage>
</organism>
<dbReference type="GO" id="GO:0017056">
    <property type="term" value="F:structural constituent of nuclear pore"/>
    <property type="evidence" value="ECO:0007669"/>
    <property type="project" value="InterPro"/>
</dbReference>
<name>A0A2H9TKL1_9FUNG</name>
<dbReference type="SUPFAM" id="SSF50998">
    <property type="entry name" value="Quinoprotein alcohol dehydrogenase-like"/>
    <property type="match status" value="1"/>
</dbReference>
<gene>
    <name evidence="7" type="ORF">PSACC_01960</name>
</gene>
<protein>
    <submittedName>
        <fullName evidence="7">Putative nucleoporin</fullName>
    </submittedName>
</protein>
<dbReference type="GO" id="GO:0006606">
    <property type="term" value="P:protein import into nucleus"/>
    <property type="evidence" value="ECO:0007669"/>
    <property type="project" value="TreeGrafter"/>
</dbReference>
<feature type="domain" description="Nucleoporin Nup133/Nup155-like C-terminal" evidence="5">
    <location>
        <begin position="615"/>
        <end position="905"/>
    </location>
</feature>
<sequence length="929" mass="103037">MLGGGLSGGHDSENRAAQLRQSARTVTACLTRDEQQIPDPWDLLQSSYSRDYLPPGSAGEMHLQVRQVHVIPDILMAQFEGQECRCFMGLFAQIGRVWMTVDNRLFLWDYATGRDYTCFDELDQVIIDVALVKPRADIFISSIKHLLVVVTAAEIVILGVSFNSSGAETEGDLVIHRTGLHFPSDEINMLSVVGTRTGRIFAGGQDGNIYEFTYQSDEGWFTRKCRKVNKTSSALAYLTPTFLRMAQSGSAIVSLAFDAGRDLLYALGEDSSIQAFHLGKFDNAFDKIGHASDIFERASSLCPTGVLNKKSFKVAAISAVGLEDSAFVHLVAITTCGIKLYFTTLKRDERAYSRNQIIASSSLPVTFEMIHVRLPAEEGRQRDARRMFNAWNPNIHTALYRNGVMLAASAISNQEDIVLATILNQSVAMTSGRGGSLECVSEVKIEGKIWDIAELSQPECSTVPKVSASFHEATSPLVTQFRRFLLLSNSGVYSVSKSSPVEELQKLLVDSNGNMESEHLRHFFESYSADQGCFLSIVLACSVQSSWKSFGSSSYRPSMDSKTSANLALWSVNAMIRHGGEPRVAQTAISGVDYIGTGSVLNFPTYGSRIEYEFSNLHRGLYLYFARLVGSFWNQPVQSFSEPQTDILMALHSYCEFLERNPGLASRTLLTSNAPAKHIVSREIQMKLDEAYNAENQSIRTLVWLVKATLELLSFLSICRDYHILEPALRSSHDIQKIEFEELIATPRGRDLVSDIATALVQKQLKMRASVDSLCQILLQRCPTFFGEGEIVIFQGTECLERALQTRDSAERNLQLQESLKLFLRGCSSMSLATLSEISQKYQSLAFFPGLIELGLCSAQSRDTDNIALAAFRAPNIQLNTQQQEIINSREGIYSFIFEALKAVHGIEARSISALVGQIGTFVFIVFMV</sequence>
<dbReference type="InterPro" id="IPR004870">
    <property type="entry name" value="Nucleoporin_Nup155"/>
</dbReference>
<evidence type="ECO:0000256" key="3">
    <source>
        <dbReference type="ARBA" id="ARBA00022448"/>
    </source>
</evidence>
<proteinExistence type="inferred from homology"/>
<comment type="caution">
    <text evidence="7">The sequence shown here is derived from an EMBL/GenBank/DDBJ whole genome shotgun (WGS) entry which is preliminary data.</text>
</comment>
<dbReference type="Gene3D" id="1.20.58.1780">
    <property type="match status" value="1"/>
</dbReference>
<dbReference type="PANTHER" id="PTHR10350:SF6">
    <property type="entry name" value="NUCLEAR PORE COMPLEX PROTEIN NUP155"/>
    <property type="match status" value="1"/>
</dbReference>
<dbReference type="GO" id="GO:0044611">
    <property type="term" value="C:nuclear pore inner ring"/>
    <property type="evidence" value="ECO:0007669"/>
    <property type="project" value="TreeGrafter"/>
</dbReference>
<evidence type="ECO:0000313" key="7">
    <source>
        <dbReference type="EMBL" id="PJF18269.1"/>
    </source>
</evidence>
<comment type="similarity">
    <text evidence="2">Belongs to the non-repetitive/WGA-negative nucleoporin family.</text>
</comment>
<feature type="domain" description="Nucleoporin Nup133/Nup155-like N-terminal" evidence="6">
    <location>
        <begin position="64"/>
        <end position="492"/>
    </location>
</feature>
<dbReference type="STRING" id="1246581.A0A2H9TKL1"/>
<evidence type="ECO:0000313" key="8">
    <source>
        <dbReference type="Proteomes" id="UP000240830"/>
    </source>
</evidence>
<dbReference type="InterPro" id="IPR014908">
    <property type="entry name" value="Nucleoporin_Nup133/Nup155_N"/>
</dbReference>
<dbReference type="AlphaFoldDB" id="A0A2H9TKL1"/>
<dbReference type="InterPro" id="IPR011047">
    <property type="entry name" value="Quinoprotein_ADH-like_sf"/>
</dbReference>